<dbReference type="Proteomes" id="UP000609879">
    <property type="component" value="Unassembled WGS sequence"/>
</dbReference>
<evidence type="ECO:0000313" key="3">
    <source>
        <dbReference type="Proteomes" id="UP000609879"/>
    </source>
</evidence>
<dbReference type="InterPro" id="IPR039248">
    <property type="entry name" value="Ptase_RsbX"/>
</dbReference>
<evidence type="ECO:0000313" key="2">
    <source>
        <dbReference type="EMBL" id="GID77731.1"/>
    </source>
</evidence>
<dbReference type="InterPro" id="IPR036890">
    <property type="entry name" value="HATPase_C_sf"/>
</dbReference>
<dbReference type="InterPro" id="IPR003594">
    <property type="entry name" value="HATPase_dom"/>
</dbReference>
<organism evidence="2 3">
    <name type="scientific">Paractinoplanes deccanensis</name>
    <dbReference type="NCBI Taxonomy" id="113561"/>
    <lineage>
        <taxon>Bacteria</taxon>
        <taxon>Bacillati</taxon>
        <taxon>Actinomycetota</taxon>
        <taxon>Actinomycetes</taxon>
        <taxon>Micromonosporales</taxon>
        <taxon>Micromonosporaceae</taxon>
        <taxon>Paractinoplanes</taxon>
    </lineage>
</organism>
<dbReference type="SMART" id="SM00331">
    <property type="entry name" value="PP2C_SIG"/>
    <property type="match status" value="1"/>
</dbReference>
<dbReference type="PANTHER" id="PTHR35801">
    <property type="entry name" value="PHOSPHOSERINE PHOSPHATASE RSBX"/>
    <property type="match status" value="1"/>
</dbReference>
<dbReference type="EMBL" id="BOMI01000127">
    <property type="protein sequence ID" value="GID77731.1"/>
    <property type="molecule type" value="Genomic_DNA"/>
</dbReference>
<dbReference type="PANTHER" id="PTHR35801:SF1">
    <property type="entry name" value="PHOSPHOSERINE PHOSPHATASE RSBX"/>
    <property type="match status" value="1"/>
</dbReference>
<dbReference type="Pfam" id="PF07228">
    <property type="entry name" value="SpoIIE"/>
    <property type="match status" value="1"/>
</dbReference>
<proteinExistence type="predicted"/>
<evidence type="ECO:0000259" key="1">
    <source>
        <dbReference type="SMART" id="SM00331"/>
    </source>
</evidence>
<reference evidence="2 3" key="1">
    <citation type="submission" date="2021-01" db="EMBL/GenBank/DDBJ databases">
        <title>Whole genome shotgun sequence of Actinoplanes deccanensis NBRC 13994.</title>
        <authorList>
            <person name="Komaki H."/>
            <person name="Tamura T."/>
        </authorList>
    </citation>
    <scope>NUCLEOTIDE SEQUENCE [LARGE SCALE GENOMIC DNA]</scope>
    <source>
        <strain evidence="2 3">NBRC 13994</strain>
    </source>
</reference>
<dbReference type="CDD" id="cd16934">
    <property type="entry name" value="HATPase_RsbT-like"/>
    <property type="match status" value="1"/>
</dbReference>
<dbReference type="Gene3D" id="3.30.565.10">
    <property type="entry name" value="Histidine kinase-like ATPase, C-terminal domain"/>
    <property type="match status" value="1"/>
</dbReference>
<dbReference type="Gene3D" id="3.60.40.10">
    <property type="entry name" value="PPM-type phosphatase domain"/>
    <property type="match status" value="1"/>
</dbReference>
<name>A0ABQ3YCK2_9ACTN</name>
<sequence length="338" mass="34731">MASIPEGLLDGGVWFRVEAAATASAVRRAAERLATELGLPERKIGDLSIVAAEAAGNLVKHADQGVLLVRPVRAAGQAGVELVAVDSGPGMADLARSVGDGHSTVGTLGIGLGAIVRQAGWCDLHSVPGKGTVLAAQVWPADPPEPTWAAGLTRPLTGEPVSGDAFAVREVDGRRQILMCDGLGHGGLAAAAATEAVRVFYETPAGDPSALVEALHRRLNHTRGAALAVAELDGKAGLVRYAGLGNIAGTVLGPDGGRRGMVSLPGIAGHQRRQIRQYDYPLEPGAVVVMHSDGVVDRWNPADYPGLLTHAPVVIAATALRDAGVRRDDAGVIVARLP</sequence>
<dbReference type="Pfam" id="PF13581">
    <property type="entry name" value="HATPase_c_2"/>
    <property type="match status" value="1"/>
</dbReference>
<keyword evidence="3" id="KW-1185">Reference proteome</keyword>
<protein>
    <submittedName>
        <fullName evidence="2">Transcriptional regulator</fullName>
    </submittedName>
</protein>
<gene>
    <name evidence="2" type="ORF">Ade02nite_63720</name>
</gene>
<dbReference type="SUPFAM" id="SSF55874">
    <property type="entry name" value="ATPase domain of HSP90 chaperone/DNA topoisomerase II/histidine kinase"/>
    <property type="match status" value="1"/>
</dbReference>
<feature type="domain" description="PPM-type phosphatase" evidence="1">
    <location>
        <begin position="145"/>
        <end position="337"/>
    </location>
</feature>
<dbReference type="InterPro" id="IPR036457">
    <property type="entry name" value="PPM-type-like_dom_sf"/>
</dbReference>
<dbReference type="SUPFAM" id="SSF81606">
    <property type="entry name" value="PP2C-like"/>
    <property type="match status" value="1"/>
</dbReference>
<dbReference type="InterPro" id="IPR001932">
    <property type="entry name" value="PPM-type_phosphatase-like_dom"/>
</dbReference>
<accession>A0ABQ3YCK2</accession>
<comment type="caution">
    <text evidence="2">The sequence shown here is derived from an EMBL/GenBank/DDBJ whole genome shotgun (WGS) entry which is preliminary data.</text>
</comment>